<name>A0A1B6NP56_9ZZZZ</name>
<protein>
    <submittedName>
        <fullName evidence="1">Uncharacterized protein</fullName>
    </submittedName>
</protein>
<accession>A0A1B6NP56</accession>
<proteinExistence type="predicted"/>
<organism evidence="1">
    <name type="scientific">marine sediment metagenome</name>
    <dbReference type="NCBI Taxonomy" id="412755"/>
    <lineage>
        <taxon>unclassified sequences</taxon>
        <taxon>metagenomes</taxon>
        <taxon>ecological metagenomes</taxon>
    </lineage>
</organism>
<evidence type="ECO:0000313" key="1">
    <source>
        <dbReference type="EMBL" id="KTF05155.1"/>
    </source>
</evidence>
<gene>
    <name evidence="1" type="ORF">MGSAQ_003349</name>
</gene>
<feature type="non-terminal residue" evidence="1">
    <location>
        <position position="1"/>
    </location>
</feature>
<dbReference type="EMBL" id="AYSL01001966">
    <property type="protein sequence ID" value="KTF05155.1"/>
    <property type="molecule type" value="Genomic_DNA"/>
</dbReference>
<dbReference type="AlphaFoldDB" id="A0A1B6NP56"/>
<reference evidence="1" key="1">
    <citation type="submission" date="2013-11" db="EMBL/GenBank/DDBJ databases">
        <title>Microbial diversity, functional groups and degradation webs in Northern and Southern Mediterranean and Red Sea marine crude oil polluted sites.</title>
        <authorList>
            <person name="Daffonchio D."/>
            <person name="Mapelli F."/>
            <person name="Ferrer M."/>
            <person name="Richter M."/>
            <person name="Cherif A."/>
            <person name="Malkawi H.I."/>
            <person name="Yakimov M.M."/>
            <person name="Abdel-Fattah Y.R."/>
            <person name="Blaghen M."/>
            <person name="Golyshin P.N."/>
            <person name="Kalogerakis N."/>
            <person name="Boon N."/>
            <person name="Magagnini M."/>
            <person name="Fava F."/>
        </authorList>
    </citation>
    <scope>NUCLEOTIDE SEQUENCE</scope>
</reference>
<comment type="caution">
    <text evidence="1">The sequence shown here is derived from an EMBL/GenBank/DDBJ whole genome shotgun (WGS) entry which is preliminary data.</text>
</comment>
<sequence>SIVVLVAAEGSAGEAAPGAGVVLQPLAALWRI</sequence>